<dbReference type="PANTHER" id="PTHR38588:SF1">
    <property type="entry name" value="BLL0334 PROTEIN"/>
    <property type="match status" value="1"/>
</dbReference>
<protein>
    <recommendedName>
        <fullName evidence="3">Carbon monoxide oxidation accessory protein CoxG</fullName>
    </recommendedName>
</protein>
<dbReference type="Gene3D" id="3.30.530.20">
    <property type="match status" value="1"/>
</dbReference>
<sequence>MKIDYEFTVAVPVDQAWGRLLDLEKVAPCLPGAALQEEGEDGEYAGTMRVEIGPIAVSYKGTVKFEETDETDHRAVLQATGREARGQGTASATIVSTLREEGDGTRVNVETDLMLTGRVAQFGRGLAQDVAKRMLDEFATCLEQEISGANAPDAEPAPENVAADAATSGYAPPAASAGGTARNTSGATVEGAIVAGSSPTEAAAAAPTTPTQQPAIQEIPRREPPAQPEPFHPYVAGREEPPRRLPPALAGLGILLLLFWLLRRKR</sequence>
<proteinExistence type="predicted"/>
<evidence type="ECO:0000313" key="2">
    <source>
        <dbReference type="EMBL" id="CAA9532004.1"/>
    </source>
</evidence>
<dbReference type="SUPFAM" id="SSF55961">
    <property type="entry name" value="Bet v1-like"/>
    <property type="match status" value="1"/>
</dbReference>
<accession>A0A6J4TTG1</accession>
<keyword evidence="1" id="KW-0472">Membrane</keyword>
<dbReference type="Pfam" id="PF06240">
    <property type="entry name" value="COXG"/>
    <property type="match status" value="1"/>
</dbReference>
<dbReference type="PANTHER" id="PTHR38588">
    <property type="entry name" value="BLL0334 PROTEIN"/>
    <property type="match status" value="1"/>
</dbReference>
<dbReference type="InterPro" id="IPR023393">
    <property type="entry name" value="START-like_dom_sf"/>
</dbReference>
<organism evidence="2">
    <name type="scientific">uncultured Rubrobacteraceae bacterium</name>
    <dbReference type="NCBI Taxonomy" id="349277"/>
    <lineage>
        <taxon>Bacteria</taxon>
        <taxon>Bacillati</taxon>
        <taxon>Actinomycetota</taxon>
        <taxon>Rubrobacteria</taxon>
        <taxon>Rubrobacterales</taxon>
        <taxon>Rubrobacteraceae</taxon>
        <taxon>environmental samples</taxon>
    </lineage>
</organism>
<dbReference type="CDD" id="cd07823">
    <property type="entry name" value="SRPBCC_5"/>
    <property type="match status" value="1"/>
</dbReference>
<keyword evidence="1" id="KW-1133">Transmembrane helix</keyword>
<gene>
    <name evidence="2" type="ORF">AVDCRST_MAG05-4510</name>
</gene>
<name>A0A6J4TTG1_9ACTN</name>
<evidence type="ECO:0008006" key="3">
    <source>
        <dbReference type="Google" id="ProtNLM"/>
    </source>
</evidence>
<dbReference type="InterPro" id="IPR010419">
    <property type="entry name" value="CO_DH_gsu"/>
</dbReference>
<dbReference type="AlphaFoldDB" id="A0A6J4TTG1"/>
<feature type="transmembrane region" description="Helical" evidence="1">
    <location>
        <begin position="245"/>
        <end position="262"/>
    </location>
</feature>
<keyword evidence="1" id="KW-0812">Transmembrane</keyword>
<evidence type="ECO:0000256" key="1">
    <source>
        <dbReference type="SAM" id="Phobius"/>
    </source>
</evidence>
<dbReference type="EMBL" id="CADCVM010000489">
    <property type="protein sequence ID" value="CAA9532004.1"/>
    <property type="molecule type" value="Genomic_DNA"/>
</dbReference>
<reference evidence="2" key="1">
    <citation type="submission" date="2020-02" db="EMBL/GenBank/DDBJ databases">
        <authorList>
            <person name="Meier V. D."/>
        </authorList>
    </citation>
    <scope>NUCLEOTIDE SEQUENCE</scope>
    <source>
        <strain evidence="2">AVDCRST_MAG05</strain>
    </source>
</reference>